<dbReference type="PANTHER" id="PTHR39183:SF1">
    <property type="entry name" value="SPORE COAT PROTEIN F-LIKE PROTEIN YHCQ"/>
    <property type="match status" value="1"/>
</dbReference>
<evidence type="ECO:0000256" key="1">
    <source>
        <dbReference type="SAM" id="MobiDB-lite"/>
    </source>
</evidence>
<dbReference type="InterPro" id="IPR012851">
    <property type="entry name" value="Spore_coat_CotF-like"/>
</dbReference>
<evidence type="ECO:0000313" key="3">
    <source>
        <dbReference type="Proteomes" id="UP000694308"/>
    </source>
</evidence>
<sequence length="114" mass="13073">MTNNKNNDNNTNSDNNSNNSNKPNNNNSENRKNYDKEIALELLTISKSDILSLATVITETTNPQLRELLKLQLTNSLNEHYSLSDIAVNKQWYNAFTNPEQQLKQDTNELQSLF</sequence>
<keyword evidence="3" id="KW-1185">Reference proteome</keyword>
<dbReference type="PANTHER" id="PTHR39183">
    <property type="entry name" value="SPORE COAT PROTEIN F-LIKE PROTEIN YHCQ"/>
    <property type="match status" value="1"/>
</dbReference>
<keyword evidence="2" id="KW-0946">Virion</keyword>
<reference evidence="2" key="1">
    <citation type="submission" date="2020-12" db="EMBL/GenBank/DDBJ databases">
        <title>Clostridium thailandense sp. nov., a novel acetogenic bacterium isolated from peat land soil in Thailand.</title>
        <authorList>
            <person name="Chaikitkaew S."/>
            <person name="Birkeland N.K."/>
        </authorList>
    </citation>
    <scope>NUCLEOTIDE SEQUENCE</scope>
    <source>
        <strain evidence="2">PL3</strain>
    </source>
</reference>
<dbReference type="Pfam" id="PF07875">
    <property type="entry name" value="Coat_F"/>
    <property type="match status" value="1"/>
</dbReference>
<accession>A0A949X4U9</accession>
<evidence type="ECO:0000313" key="2">
    <source>
        <dbReference type="EMBL" id="MBV7274578.1"/>
    </source>
</evidence>
<name>A0A949X4U9_9CLOT</name>
<gene>
    <name evidence="2" type="ORF">I6U48_16920</name>
</gene>
<protein>
    <submittedName>
        <fullName evidence="2">Spore coat protein</fullName>
    </submittedName>
</protein>
<feature type="compositionally biased region" description="Low complexity" evidence="1">
    <location>
        <begin position="1"/>
        <end position="28"/>
    </location>
</feature>
<dbReference type="AlphaFoldDB" id="A0A949X4U9"/>
<dbReference type="Proteomes" id="UP000694308">
    <property type="component" value="Unassembled WGS sequence"/>
</dbReference>
<proteinExistence type="predicted"/>
<organism evidence="2 3">
    <name type="scientific">Clostridium thailandense</name>
    <dbReference type="NCBI Taxonomy" id="2794346"/>
    <lineage>
        <taxon>Bacteria</taxon>
        <taxon>Bacillati</taxon>
        <taxon>Bacillota</taxon>
        <taxon>Clostridia</taxon>
        <taxon>Eubacteriales</taxon>
        <taxon>Clostridiaceae</taxon>
        <taxon>Clostridium</taxon>
    </lineage>
</organism>
<dbReference type="EMBL" id="JAEEGC010000089">
    <property type="protein sequence ID" value="MBV7274578.1"/>
    <property type="molecule type" value="Genomic_DNA"/>
</dbReference>
<feature type="region of interest" description="Disordered" evidence="1">
    <location>
        <begin position="1"/>
        <end position="33"/>
    </location>
</feature>
<keyword evidence="2" id="KW-0167">Capsid protein</keyword>
<comment type="caution">
    <text evidence="2">The sequence shown here is derived from an EMBL/GenBank/DDBJ whole genome shotgun (WGS) entry which is preliminary data.</text>
</comment>